<sequence length="300" mass="34482">MVDGGPFNVLTKLDEMGKINISFEIIGDFWYRLERTIVRFDGEEQEIKTYSSNFALFMYSFHSSDPDVHQITIFQERYHRVHEVFSYIVSKKYLIAEGTVDGNTHQIARFNKAMMSRDVDRVTENDHSLFKSMKDDSGEVRSRSEGKLCGFYLGTRLAGGGAHLSSSPFGDRLFLLNHRDLIDERTSLYFNGFYCYGGEGSPHYISLVLTKDETDDDRWCFANLTLLNIYDNPFLFLHENESETALVAPAQLKSGEDLYVETFVCDTSLSIRGIVPIQVHLQDRHSSSPTRCYNCRICCW</sequence>
<evidence type="ECO:0000259" key="1">
    <source>
        <dbReference type="Pfam" id="PF19281"/>
    </source>
</evidence>
<comment type="caution">
    <text evidence="2">The sequence shown here is derived from an EMBL/GenBank/DDBJ whole genome shotgun (WGS) entry which is preliminary data.</text>
</comment>
<protein>
    <recommendedName>
        <fullName evidence="1">Phytanoyl-CoA hydroxylase-interacting protein-like C-terminal domain-containing protein</fullName>
    </recommendedName>
</protein>
<keyword evidence="3" id="KW-1185">Reference proteome</keyword>
<accession>A0AAV5WPA4</accession>
<dbReference type="InterPro" id="IPR045545">
    <property type="entry name" value="PHYIP/PHIPL_C"/>
</dbReference>
<dbReference type="EMBL" id="BTSY01000006">
    <property type="protein sequence ID" value="GMT32453.1"/>
    <property type="molecule type" value="Genomic_DNA"/>
</dbReference>
<organism evidence="2 3">
    <name type="scientific">Pristionchus fissidentatus</name>
    <dbReference type="NCBI Taxonomy" id="1538716"/>
    <lineage>
        <taxon>Eukaryota</taxon>
        <taxon>Metazoa</taxon>
        <taxon>Ecdysozoa</taxon>
        <taxon>Nematoda</taxon>
        <taxon>Chromadorea</taxon>
        <taxon>Rhabditida</taxon>
        <taxon>Rhabditina</taxon>
        <taxon>Diplogasteromorpha</taxon>
        <taxon>Diplogasteroidea</taxon>
        <taxon>Neodiplogasteridae</taxon>
        <taxon>Pristionchus</taxon>
    </lineage>
</organism>
<dbReference type="Pfam" id="PF19281">
    <property type="entry name" value="PHYHIP_C"/>
    <property type="match status" value="1"/>
</dbReference>
<dbReference type="Proteomes" id="UP001432322">
    <property type="component" value="Unassembled WGS sequence"/>
</dbReference>
<dbReference type="AlphaFoldDB" id="A0AAV5WPA4"/>
<gene>
    <name evidence="2" type="ORF">PFISCL1PPCAC_23750</name>
</gene>
<feature type="domain" description="Phytanoyl-CoA hydroxylase-interacting protein-like C-terminal" evidence="1">
    <location>
        <begin position="88"/>
        <end position="262"/>
    </location>
</feature>
<dbReference type="PANTHER" id="PTHR15698:SF4">
    <property type="entry name" value="PHYTANOYL-COA HYDROXYLASE-INTERACTING PROTEIN-LIKE C-TERMINAL DOMAIN-CONTAINING PROTEIN"/>
    <property type="match status" value="1"/>
</dbReference>
<dbReference type="GO" id="GO:0005737">
    <property type="term" value="C:cytoplasm"/>
    <property type="evidence" value="ECO:0007669"/>
    <property type="project" value="TreeGrafter"/>
</dbReference>
<reference evidence="2" key="1">
    <citation type="submission" date="2023-10" db="EMBL/GenBank/DDBJ databases">
        <title>Genome assembly of Pristionchus species.</title>
        <authorList>
            <person name="Yoshida K."/>
            <person name="Sommer R.J."/>
        </authorList>
    </citation>
    <scope>NUCLEOTIDE SEQUENCE</scope>
    <source>
        <strain evidence="2">RS5133</strain>
    </source>
</reference>
<evidence type="ECO:0000313" key="2">
    <source>
        <dbReference type="EMBL" id="GMT32453.1"/>
    </source>
</evidence>
<proteinExistence type="predicted"/>
<name>A0AAV5WPA4_9BILA</name>
<dbReference type="InterPro" id="IPR042868">
    <property type="entry name" value="PHYHIP/PHYHIPL"/>
</dbReference>
<dbReference type="PANTHER" id="PTHR15698">
    <property type="entry name" value="PROTEIN CBG15099"/>
    <property type="match status" value="1"/>
</dbReference>
<evidence type="ECO:0000313" key="3">
    <source>
        <dbReference type="Proteomes" id="UP001432322"/>
    </source>
</evidence>